<comment type="catalytic activity">
    <reaction evidence="1 8">
        <text>alpha-D-glucose = beta-D-glucose</text>
        <dbReference type="Rhea" id="RHEA:10264"/>
        <dbReference type="ChEBI" id="CHEBI:15903"/>
        <dbReference type="ChEBI" id="CHEBI:17925"/>
        <dbReference type="EC" id="5.1.3.3"/>
    </reaction>
</comment>
<feature type="binding site" evidence="10">
    <location>
        <position position="253"/>
    </location>
    <ligand>
        <name>beta-D-galactose</name>
        <dbReference type="ChEBI" id="CHEBI:27667"/>
    </ligand>
</feature>
<feature type="active site" description="Proton donor" evidence="9">
    <location>
        <position position="183"/>
    </location>
</feature>
<dbReference type="GO" id="GO:0030246">
    <property type="term" value="F:carbohydrate binding"/>
    <property type="evidence" value="ECO:0007669"/>
    <property type="project" value="InterPro"/>
</dbReference>
<dbReference type="PANTHER" id="PTHR10091">
    <property type="entry name" value="ALDOSE-1-EPIMERASE"/>
    <property type="match status" value="1"/>
</dbReference>
<protein>
    <recommendedName>
        <fullName evidence="5 8">Aldose 1-epimerase</fullName>
        <ecNumber evidence="4 8">5.1.3.3</ecNumber>
    </recommendedName>
</protein>
<feature type="binding site" evidence="11">
    <location>
        <begin position="86"/>
        <end position="87"/>
    </location>
    <ligand>
        <name>beta-D-galactose</name>
        <dbReference type="ChEBI" id="CHEBI:27667"/>
    </ligand>
</feature>
<evidence type="ECO:0000256" key="3">
    <source>
        <dbReference type="ARBA" id="ARBA00006206"/>
    </source>
</evidence>
<dbReference type="InterPro" id="IPR011013">
    <property type="entry name" value="Gal_mutarotase_sf_dom"/>
</dbReference>
<dbReference type="SUPFAM" id="SSF74650">
    <property type="entry name" value="Galactose mutarotase-like"/>
    <property type="match status" value="1"/>
</dbReference>
<organism evidence="12 13">
    <name type="scientific">Alginatibacterium sediminis</name>
    <dbReference type="NCBI Taxonomy" id="2164068"/>
    <lineage>
        <taxon>Bacteria</taxon>
        <taxon>Pseudomonadati</taxon>
        <taxon>Pseudomonadota</taxon>
        <taxon>Gammaproteobacteria</taxon>
        <taxon>Alteromonadales</taxon>
        <taxon>Alteromonadaceae</taxon>
        <taxon>Alginatibacterium</taxon>
    </lineage>
</organism>
<gene>
    <name evidence="12" type="ORF">DBZ36_11320</name>
</gene>
<evidence type="ECO:0000256" key="1">
    <source>
        <dbReference type="ARBA" id="ARBA00001614"/>
    </source>
</evidence>
<dbReference type="GO" id="GO:0005737">
    <property type="term" value="C:cytoplasm"/>
    <property type="evidence" value="ECO:0007669"/>
    <property type="project" value="TreeGrafter"/>
</dbReference>
<name>A0A420EAY5_9ALTE</name>
<evidence type="ECO:0000256" key="2">
    <source>
        <dbReference type="ARBA" id="ARBA00005028"/>
    </source>
</evidence>
<dbReference type="InterPro" id="IPR008183">
    <property type="entry name" value="Aldose_1/G6P_1-epimerase"/>
</dbReference>
<evidence type="ECO:0000256" key="7">
    <source>
        <dbReference type="ARBA" id="ARBA00023277"/>
    </source>
</evidence>
<evidence type="ECO:0000256" key="8">
    <source>
        <dbReference type="PIRNR" id="PIRNR005096"/>
    </source>
</evidence>
<dbReference type="PANTHER" id="PTHR10091:SF0">
    <property type="entry name" value="GALACTOSE MUTAROTASE"/>
    <property type="match status" value="1"/>
</dbReference>
<dbReference type="Gene3D" id="2.70.98.10">
    <property type="match status" value="1"/>
</dbReference>
<dbReference type="InterPro" id="IPR014718">
    <property type="entry name" value="GH-type_carb-bd"/>
</dbReference>
<reference evidence="12 13" key="1">
    <citation type="submission" date="2018-09" db="EMBL/GenBank/DDBJ databases">
        <authorList>
            <person name="Wang Z."/>
        </authorList>
    </citation>
    <scope>NUCLEOTIDE SEQUENCE [LARGE SCALE GENOMIC DNA]</scope>
    <source>
        <strain evidence="12 13">ALS 81</strain>
    </source>
</reference>
<dbReference type="PROSITE" id="PS00545">
    <property type="entry name" value="ALDOSE_1_EPIMERASE"/>
    <property type="match status" value="1"/>
</dbReference>
<dbReference type="InterPro" id="IPR015443">
    <property type="entry name" value="Aldose_1-epimerase"/>
</dbReference>
<keyword evidence="7 8" id="KW-0119">Carbohydrate metabolism</keyword>
<evidence type="ECO:0000313" key="13">
    <source>
        <dbReference type="Proteomes" id="UP000286482"/>
    </source>
</evidence>
<feature type="active site" description="Proton acceptor" evidence="9">
    <location>
        <position position="316"/>
    </location>
</feature>
<dbReference type="RefSeq" id="WP_120355067.1">
    <property type="nucleotide sequence ID" value="NZ_RAQO01000006.1"/>
</dbReference>
<comment type="pathway">
    <text evidence="2 8">Carbohydrate metabolism; hexose metabolism.</text>
</comment>
<evidence type="ECO:0000256" key="11">
    <source>
        <dbReference type="PIRSR" id="PIRSR005096-3"/>
    </source>
</evidence>
<dbReference type="Pfam" id="PF01263">
    <property type="entry name" value="Aldose_epim"/>
    <property type="match status" value="1"/>
</dbReference>
<dbReference type="PIRSF" id="PIRSF005096">
    <property type="entry name" value="GALM"/>
    <property type="match status" value="1"/>
</dbReference>
<keyword evidence="13" id="KW-1185">Reference proteome</keyword>
<evidence type="ECO:0000256" key="4">
    <source>
        <dbReference type="ARBA" id="ARBA00013185"/>
    </source>
</evidence>
<proteinExistence type="inferred from homology"/>
<evidence type="ECO:0000256" key="5">
    <source>
        <dbReference type="ARBA" id="ARBA00014165"/>
    </source>
</evidence>
<accession>A0A420EAY5</accession>
<dbReference type="GO" id="GO:0006006">
    <property type="term" value="P:glucose metabolic process"/>
    <property type="evidence" value="ECO:0007669"/>
    <property type="project" value="TreeGrafter"/>
</dbReference>
<sequence>MSDSSAPELDYQSWQFAPDGAPARVFTIRNQGGSTARICDYGATLLSLQLVLADGELREVVLGCDQLEDYLNQSSFLGATVGRFANRIAGASLERAGKTYTLNANEGDNCLHGGAQGFDKKRWTVTHQSSESLTLELVSSDGDQGFPGECKVKLTYRISEKDQLTLDYHASVDQECPVNLTNHSYFNLDGIAGDIGHHSLSIDADQYLPVNAQGLPESEPVDLSDTAFDFRTMKDIRSNWREVSDDLTHRGYDHSYILNQPSITKPFAHAVSSDNLVEMKVYTTKPAVQLYTGQYLQGTMGHKGLRYQNRDGFCLETQFLPDSPANPQWHGDVWLKPGQAYRHQTCYEFITR</sequence>
<dbReference type="InterPro" id="IPR018052">
    <property type="entry name" value="Ald1_epimerase_CS"/>
</dbReference>
<dbReference type="OrthoDB" id="9779408at2"/>
<dbReference type="UniPathway" id="UPA00242"/>
<dbReference type="EC" id="5.1.3.3" evidence="4 8"/>
<dbReference type="GO" id="GO:0004034">
    <property type="term" value="F:aldose 1-epimerase activity"/>
    <property type="evidence" value="ECO:0007669"/>
    <property type="project" value="UniProtKB-EC"/>
</dbReference>
<dbReference type="NCBIfam" id="NF008277">
    <property type="entry name" value="PRK11055.1"/>
    <property type="match status" value="1"/>
</dbReference>
<evidence type="ECO:0000256" key="9">
    <source>
        <dbReference type="PIRSR" id="PIRSR005096-1"/>
    </source>
</evidence>
<comment type="caution">
    <text evidence="12">The sequence shown here is derived from an EMBL/GenBank/DDBJ whole genome shotgun (WGS) entry which is preliminary data.</text>
</comment>
<dbReference type="Proteomes" id="UP000286482">
    <property type="component" value="Unassembled WGS sequence"/>
</dbReference>
<dbReference type="CDD" id="cd09019">
    <property type="entry name" value="galactose_mutarotase_like"/>
    <property type="match status" value="1"/>
</dbReference>
<dbReference type="GO" id="GO:0033499">
    <property type="term" value="P:galactose catabolic process via UDP-galactose, Leloir pathway"/>
    <property type="evidence" value="ECO:0007669"/>
    <property type="project" value="TreeGrafter"/>
</dbReference>
<evidence type="ECO:0000313" key="12">
    <source>
        <dbReference type="EMBL" id="RKF17840.1"/>
    </source>
</evidence>
<dbReference type="AlphaFoldDB" id="A0A420EAY5"/>
<evidence type="ECO:0000256" key="6">
    <source>
        <dbReference type="ARBA" id="ARBA00023235"/>
    </source>
</evidence>
<dbReference type="EMBL" id="RAQO01000006">
    <property type="protein sequence ID" value="RKF17840.1"/>
    <property type="molecule type" value="Genomic_DNA"/>
</dbReference>
<evidence type="ECO:0000256" key="10">
    <source>
        <dbReference type="PIRSR" id="PIRSR005096-2"/>
    </source>
</evidence>
<comment type="similarity">
    <text evidence="3 8">Belongs to the aldose epimerase family.</text>
</comment>
<dbReference type="InterPro" id="IPR047215">
    <property type="entry name" value="Galactose_mutarotase-like"/>
</dbReference>
<feature type="binding site" evidence="11">
    <location>
        <begin position="183"/>
        <end position="185"/>
    </location>
    <ligand>
        <name>beta-D-galactose</name>
        <dbReference type="ChEBI" id="CHEBI:27667"/>
    </ligand>
</feature>
<keyword evidence="6 8" id="KW-0413">Isomerase</keyword>